<dbReference type="Proteomes" id="UP001428817">
    <property type="component" value="Unassembled WGS sequence"/>
</dbReference>
<feature type="region of interest" description="Disordered" evidence="2">
    <location>
        <begin position="1619"/>
        <end position="1690"/>
    </location>
</feature>
<feature type="compositionally biased region" description="Low complexity" evidence="2">
    <location>
        <begin position="1655"/>
        <end position="1676"/>
    </location>
</feature>
<feature type="region of interest" description="Disordered" evidence="2">
    <location>
        <begin position="570"/>
        <end position="598"/>
    </location>
</feature>
<feature type="region of interest" description="Disordered" evidence="2">
    <location>
        <begin position="617"/>
        <end position="638"/>
    </location>
</feature>
<evidence type="ECO:0000259" key="3">
    <source>
        <dbReference type="Pfam" id="PF16013"/>
    </source>
</evidence>
<organism evidence="4 5">
    <name type="scientific">Pseudonocardia eucalypti</name>
    <dbReference type="NCBI Taxonomy" id="648755"/>
    <lineage>
        <taxon>Bacteria</taxon>
        <taxon>Bacillati</taxon>
        <taxon>Actinomycetota</taxon>
        <taxon>Actinomycetes</taxon>
        <taxon>Pseudonocardiales</taxon>
        <taxon>Pseudonocardiaceae</taxon>
        <taxon>Pseudonocardia</taxon>
    </lineage>
</organism>
<feature type="region of interest" description="Disordered" evidence="2">
    <location>
        <begin position="494"/>
        <end position="518"/>
    </location>
</feature>
<feature type="compositionally biased region" description="Polar residues" evidence="2">
    <location>
        <begin position="1632"/>
        <end position="1642"/>
    </location>
</feature>
<feature type="region of interest" description="Disordered" evidence="2">
    <location>
        <begin position="737"/>
        <end position="761"/>
    </location>
</feature>
<feature type="region of interest" description="Disordered" evidence="2">
    <location>
        <begin position="786"/>
        <end position="805"/>
    </location>
</feature>
<evidence type="ECO:0000313" key="4">
    <source>
        <dbReference type="EMBL" id="GAA5175143.1"/>
    </source>
</evidence>
<dbReference type="InterPro" id="IPR031962">
    <property type="entry name" value="DUF4781"/>
</dbReference>
<feature type="compositionally biased region" description="Low complexity" evidence="2">
    <location>
        <begin position="1732"/>
        <end position="1754"/>
    </location>
</feature>
<evidence type="ECO:0000256" key="1">
    <source>
        <dbReference type="SAM" id="Coils"/>
    </source>
</evidence>
<feature type="compositionally biased region" description="Gly residues" evidence="2">
    <location>
        <begin position="661"/>
        <end position="678"/>
    </location>
</feature>
<dbReference type="Pfam" id="PF16013">
    <property type="entry name" value="DUF4781"/>
    <property type="match status" value="1"/>
</dbReference>
<feature type="region of interest" description="Disordered" evidence="2">
    <location>
        <begin position="661"/>
        <end position="681"/>
    </location>
</feature>
<proteinExistence type="predicted"/>
<gene>
    <name evidence="4" type="ORF">GCM10023321_80600</name>
</gene>
<feature type="compositionally biased region" description="Low complexity" evidence="2">
    <location>
        <begin position="1792"/>
        <end position="1811"/>
    </location>
</feature>
<reference evidence="5" key="1">
    <citation type="journal article" date="2019" name="Int. J. Syst. Evol. Microbiol.">
        <title>The Global Catalogue of Microorganisms (GCM) 10K type strain sequencing project: providing services to taxonomists for standard genome sequencing and annotation.</title>
        <authorList>
            <consortium name="The Broad Institute Genomics Platform"/>
            <consortium name="The Broad Institute Genome Sequencing Center for Infectious Disease"/>
            <person name="Wu L."/>
            <person name="Ma J."/>
        </authorList>
    </citation>
    <scope>NUCLEOTIDE SEQUENCE [LARGE SCALE GENOMIC DNA]</scope>
    <source>
        <strain evidence="5">JCM 18303</strain>
    </source>
</reference>
<feature type="coiled-coil region" evidence="1">
    <location>
        <begin position="2219"/>
        <end position="2246"/>
    </location>
</feature>
<feature type="domain" description="DUF4781" evidence="3">
    <location>
        <begin position="2952"/>
        <end position="3106"/>
    </location>
</feature>
<accession>A0ABP9RDC1</accession>
<feature type="compositionally biased region" description="Polar residues" evidence="2">
    <location>
        <begin position="1470"/>
        <end position="1479"/>
    </location>
</feature>
<comment type="caution">
    <text evidence="4">The sequence shown here is derived from an EMBL/GenBank/DDBJ whole genome shotgun (WGS) entry which is preliminary data.</text>
</comment>
<dbReference type="EMBL" id="BAABJP010000063">
    <property type="protein sequence ID" value="GAA5175143.1"/>
    <property type="molecule type" value="Genomic_DNA"/>
</dbReference>
<feature type="compositionally biased region" description="Low complexity" evidence="2">
    <location>
        <begin position="147"/>
        <end position="164"/>
    </location>
</feature>
<feature type="region of interest" description="Disordered" evidence="2">
    <location>
        <begin position="1792"/>
        <end position="1837"/>
    </location>
</feature>
<feature type="compositionally biased region" description="Low complexity" evidence="2">
    <location>
        <begin position="1200"/>
        <end position="1219"/>
    </location>
</feature>
<evidence type="ECO:0000313" key="5">
    <source>
        <dbReference type="Proteomes" id="UP001428817"/>
    </source>
</evidence>
<name>A0ABP9RDC1_9PSEU</name>
<feature type="region of interest" description="Disordered" evidence="2">
    <location>
        <begin position="1714"/>
        <end position="1754"/>
    </location>
</feature>
<feature type="region of interest" description="Disordered" evidence="2">
    <location>
        <begin position="3225"/>
        <end position="3246"/>
    </location>
</feature>
<keyword evidence="5" id="KW-1185">Reference proteome</keyword>
<feature type="region of interest" description="Disordered" evidence="2">
    <location>
        <begin position="1452"/>
        <end position="1513"/>
    </location>
</feature>
<feature type="region of interest" description="Disordered" evidence="2">
    <location>
        <begin position="1104"/>
        <end position="1123"/>
    </location>
</feature>
<evidence type="ECO:0000256" key="2">
    <source>
        <dbReference type="SAM" id="MobiDB-lite"/>
    </source>
</evidence>
<feature type="compositionally biased region" description="Low complexity" evidence="2">
    <location>
        <begin position="622"/>
        <end position="632"/>
    </location>
</feature>
<feature type="region of interest" description="Disordered" evidence="2">
    <location>
        <begin position="147"/>
        <end position="174"/>
    </location>
</feature>
<sequence length="3978" mass="411595">MHQLDGRVATMATPARSMAELRARYQPVDMPEWPLMSGHVATHGRQQAVATPHPATDGDHSRSARSFVAPVLDSAANLLGKIVDHARSSAPGSSAAKPGRATSTAVHNAARVQRTVTASAGESVPAASVTKSFAALLERLAQGIAGAGSTAAPGSATAPAPSAAKSEPPTYESTDLWTRQQQAGSNGTVKAPAAEQVDQMMGGMVDLVSGIIGRVAGTQAGAHTHAALTELTGQVSQALAVSNTLNNHHGGAGTGSSDLQLAMPERTPQHISHTGSGLAPESDEQPIVCLALGCTEQDPSLIGHHPGVGGRRGPPTAQRPRFPHDSPSENDPASWSSHHSSRTGSTIDNFITGILGFVQNLIGSLPQGGGAQDQQGQQTSQQQNLSQAIGQLTNSFVSELLQLLGAGGNQGGSRDPGPFSDDMDYWEGLYYDAFMAEAKAAGQQQQAQQPMSVDEALGNFTDTASGLVSQVAGDDAGQQTGQALNGMFEQLLGSGSGGTGNGGGANHTAQTNRNGRNVRRAGSADELDGLDEVLSRFVDGASGVVSKIAGGQAGRRTEQALDELREQLTDNLRGRRPVQAGHNSVGKTRGGQDRHGSIGDSISGFLSDLFDQLGLGGGQGRGQSSSLSQQQGSGRGGLAEQITELTNDFVTDLLKTLGASAGGNNGSGNNGGSGGSGSGTRPATLADFAQILGGVTDVVSGLVGQVAGQRAGDQARQLLTAAAQDVLAALAASGRYGQGSDAGQAGQNGSQDGQDNSWALNNGGQFAGTNCEGDVECALANDNLQTRQPNSLSNRGPPQLLNDPDQLNWWDTEQTTAQALNDRLAVINGQKSLAAAKTQLGQKKITQADYDKRVAAQKALQTTADRFAAQLDPYSSQLLDDVVTGQQGLTTAKAKLAAAKTQLGQGKITQAAYDKQSAAYNDQRDTVYAQTAELRAAAGYDRSLRANPGHDGAGAACANTGAFAQCSAAATDPTTGQVKRDQSLCLVGISGCDTTVTAGDRTVHAACNPTDGCATVAKAGAITAQTTCGIGECNTDSSADSTGADTFCQARAACSQNAKMPSGRSPGISRASGTCSGDCALHGFAGATEAGSDCQSRHGVCDTTSTGSRAGDNTEEKQNGAASSVAHCRVSTVGCDTSTMVRVAVDEAIGRYDWFAVRPDVPTPSPAAEAKANCADGATGCRGNAKTTVNGRTEHTRTTPAQPAVAAAGGVPARPASPAKTTTDVQANTGGAECKINGGDCAASAGGDQGALAASDLTCKQSKGCGGAANTGTKATVTAGGTKATRATSATNRCTANATDGECAIDASSETTAGDDPTANSALDTVLHCTSADCTGSSRGATSGAATGDVTGGRDSADVTRCAAHGPGADCGSVGSTEVGYRENGPVSVSHADSQIRCTNDGDTKCGGNSYAETSALDTAVSAHRRGASTTGDCTVTHGGCLGQASSDASTMADYLQTDPKTGKPVGPTTGPSATSRGSASLDCRSTDCEGTAHTTSASWDGAVDGGKPRTSEGSVGCVKGAATCQVQTLSTAFTGPGATLAYSGDGANAARLGTGPSAASTTGGKLTCQTDCGGKVTLTVLATNSGVSAAPRGNRAEGSCTGATGGTCTAVVNGAASSGPDANSIKPMVTDQPTSNATVTNEPVGAAPRNATDQPKQAPAGQGGQQPNQPATAPGSTASTGGPTVPGASSWASAWAQLNCAANTGCKGRPVSSATGLTGDNRQGGEGTRGPPGAAATGATTGGCDTTGPNSSACQATATSTAASGQVVADVFTEQNGEIATQAQQAAEKAKQTTATAAQRKAAEQAAKTAAESRKAADAATRVAKKPVTNAPDAWSESATVTQCAGPGCVASATGTTSGLPGASTSDAKCTAGEHGCMVTAAASTALVAGKQPTAEGQTSASVICPEGGCPDASSRTKVTATGKVTAGSSATCAAGQPCQGETTGVTGKDTAQAGATCVGTGCRIRTDGHAEIDIPGSRSWSVSHGECIGGKDGRCAGQSTVAVSREAGAQSSAACAASPGSKCGDTFATASSRAKNSTADADADGSSTRKGGEAITVTAQAFAVPHQATAGAGCIGSPNCAYHARAKTTDHLDVKATYDTPGGYFDAVGQAECRGGAKNGTGCGVNAIAVAGSRGSGECTGQYATCDHRGGNHFTKTAPSGAEIEAMRAKQVALRAAKDKASVPADIRAREAANRKKVAKVARDLLLVDDAAKNENRDVWAKMRDRAQKELTETEAEAKQIAKDKAAALGQNKKQGERAAQGGAADFMDEVTKNLDPKGDLVRGYVIENPNKNQSLKDLNAAIKHARDYKQVMTVDAPNAATDVGQLQALPGNRKEADAKVAAANANVQKGADRARDIAYQNALRHGMTKAQSDLAGRSGAVDFYDAVAGNVDKKQVPGPTEEGTCQGADRVLDCPKKGPPVPTDSYQDVPRPDFIPNDPKNLPALAEVNTSIDNQRELDRLEQRIPGLKTDVIDNTRLYFPPYQRSKQEQDTALQNARNELAGPLKEMADFGERDARRRGLTNPDDIKAAGTNAQEKYLDDFAAQVTADDNIPGFLLDRITSDPLTPDFDKKYKPALDAARDGLTSDEAAKYGPALKQLKQHQLEAADDPLSRLAKHLWLQPQLSDKAKQQAVSDPAVVEELLHVDLKGKAPTPKQLEDAANALTKRQTDNLEAEQDLAGIQSYIDDLNDRMTEHNAAVNEFKQHGGSAAEAAELRAEGDELKIDKSRLDTSLTSAQDLAHQTGQSLRNLDVVIVDASGNHRLAGQLRNQVKDLDMLRDAVKKLPKDPKTDDQKSVSAVTSQLYDLAGLRYGSVRDTARGDDRFPGLSYVMLPSTDRPDVAGLQQYTAHVPGWDEARRDPQVKEMLDSMGKSDLDNLIMSTPADRWLNQSFGPNTLKADQRAALPGDLREAVDDIDPEHKGTVDRLPMWCARCDGETDGFIDIYRVRTEDGQTHYVDLSGGTYDDFQDYLDNNELDPNGKLIVTNELANGGDPSKLTTVDAHNTSTIEWIGDKIVAPAMLLGGIALTATGAGSTLGVAMIGGSLAYGASRVILQGVTRVMHNQSINPFTNSTARGLWLSLGANVLGALSGGLASRALSEMLVAPSVAPIVGRTMAETRVLVSARNAEILAARGQPAVILQGAAIGAGAVSIAEQLAKLPQLPSERRTEAISELGADLVLNAAPIAFSHLAPTVHLQPMQPGRQAAGCDNSCVIRAKTLARQTDPTKPVTIPAPSTRERDTDSAQEDIENEFDGHTELTDAAGLNQRTAGAKPGDKFFVWTRNRIGHVIFARRTATGMEYLDGDQVLDTAPDSTVAVTVAGSGRRTDPGLKLSDHLGAEVGTREQGRFTYVRSLDWWAIMPEAEKLRYLAENEGRGPELSPGRRRVSEVLDEAGNRFVVYSGGEEEALVRAVHGARFYRVAGIPVVDAWLSRNTEPIVDPETGETIVEAGQTVHISKYLENSRPLESGEYTSGPLREQIRKRFGLAFMLNDEDGMDDNLRRTEDGIAVQVDMDKILTSAADDPESTFAQLRNVPVFRGLTDDEIADQFADALRMRDELTETIPEGHLRDRLTRRMDWAAEWVGRHNDPPAPDDGWPVEDGGYELVDGDALALDAGDLYGGDLPLGPDRRCACEADARAESAHPEAVNPDEVPVPFASEQVTDAVQPYFEGKYNAHTELTGPGDLDRRMAGTLVGTRVFAWLANPDGTGHVILGVRRSGGTEYYDGHDVLTRAPENTVAITVHDSGMAAGPRLSEHIGEYVGAGEPSPRTPLDAWHTPRLREIATLPPDQAQRAALYFQSMNGLPTPVDAQTAAMLRAHGYLPLYRGIRGEDAAANAHDFLTGDAPFIGYARDFRGTGHNFSTDGGMTESLYVRGKGGRGRDGALIRAFLRPDAVVLDDLTAGTLQGRDIATARANGEPALARAMEDLGVWAAIRGVDAIRPSGYGADHVLVINRGALVVAADAAPGGFLSRFRGRR</sequence>
<protein>
    <recommendedName>
        <fullName evidence="3">DUF4781 domain-containing protein</fullName>
    </recommendedName>
</protein>
<feature type="region of interest" description="Disordered" evidence="2">
    <location>
        <begin position="300"/>
        <end position="343"/>
    </location>
</feature>
<feature type="region of interest" description="Disordered" evidence="2">
    <location>
        <begin position="1192"/>
        <end position="1225"/>
    </location>
</feature>
<feature type="compositionally biased region" description="Polar residues" evidence="2">
    <location>
        <begin position="786"/>
        <end position="796"/>
    </location>
</feature>
<feature type="compositionally biased region" description="Gly residues" evidence="2">
    <location>
        <begin position="494"/>
        <end position="505"/>
    </location>
</feature>
<keyword evidence="1" id="KW-0175">Coiled coil</keyword>
<feature type="compositionally biased region" description="Polar residues" evidence="2">
    <location>
        <begin position="745"/>
        <end position="761"/>
    </location>
</feature>
<feature type="region of interest" description="Disordered" evidence="2">
    <location>
        <begin position="2399"/>
        <end position="2434"/>
    </location>
</feature>